<organism evidence="2 3">
    <name type="scientific">Lates japonicus</name>
    <name type="common">Japanese lates</name>
    <dbReference type="NCBI Taxonomy" id="270547"/>
    <lineage>
        <taxon>Eukaryota</taxon>
        <taxon>Metazoa</taxon>
        <taxon>Chordata</taxon>
        <taxon>Craniata</taxon>
        <taxon>Vertebrata</taxon>
        <taxon>Euteleostomi</taxon>
        <taxon>Actinopterygii</taxon>
        <taxon>Neopterygii</taxon>
        <taxon>Teleostei</taxon>
        <taxon>Neoteleostei</taxon>
        <taxon>Acanthomorphata</taxon>
        <taxon>Carangaria</taxon>
        <taxon>Carangaria incertae sedis</taxon>
        <taxon>Centropomidae</taxon>
        <taxon>Lates</taxon>
    </lineage>
</organism>
<proteinExistence type="predicted"/>
<gene>
    <name evidence="2" type="ORF">AKAME5_002039800</name>
</gene>
<feature type="region of interest" description="Disordered" evidence="1">
    <location>
        <begin position="1"/>
        <end position="81"/>
    </location>
</feature>
<dbReference type="Proteomes" id="UP001279410">
    <property type="component" value="Unassembled WGS sequence"/>
</dbReference>
<reference evidence="2" key="1">
    <citation type="submission" date="2022-08" db="EMBL/GenBank/DDBJ databases">
        <title>Genome sequencing of akame (Lates japonicus).</title>
        <authorList>
            <person name="Hashiguchi Y."/>
            <person name="Takahashi H."/>
        </authorList>
    </citation>
    <scope>NUCLEOTIDE SEQUENCE</scope>
    <source>
        <strain evidence="2">Kochi</strain>
    </source>
</reference>
<evidence type="ECO:0000313" key="3">
    <source>
        <dbReference type="Proteomes" id="UP001279410"/>
    </source>
</evidence>
<dbReference type="EMBL" id="BRZM01000168">
    <property type="protein sequence ID" value="GLD69085.1"/>
    <property type="molecule type" value="Genomic_DNA"/>
</dbReference>
<evidence type="ECO:0000313" key="2">
    <source>
        <dbReference type="EMBL" id="GLD69085.1"/>
    </source>
</evidence>
<protein>
    <submittedName>
        <fullName evidence="2">Oocyte zinc finger protein XlCOF6.1-like protein</fullName>
    </submittedName>
</protein>
<keyword evidence="3" id="KW-1185">Reference proteome</keyword>
<evidence type="ECO:0000256" key="1">
    <source>
        <dbReference type="SAM" id="MobiDB-lite"/>
    </source>
</evidence>
<comment type="caution">
    <text evidence="2">The sequence shown here is derived from an EMBL/GenBank/DDBJ whole genome shotgun (WGS) entry which is preliminary data.</text>
</comment>
<feature type="compositionally biased region" description="Basic and acidic residues" evidence="1">
    <location>
        <begin position="216"/>
        <end position="230"/>
    </location>
</feature>
<dbReference type="AlphaFoldDB" id="A0AAD3NAX3"/>
<accession>A0AAD3NAX3</accession>
<feature type="region of interest" description="Disordered" evidence="1">
    <location>
        <begin position="146"/>
        <end position="254"/>
    </location>
</feature>
<name>A0AAD3NAX3_LATJO</name>
<sequence length="292" mass="33220">MSSVCPADVQQLLLTKEEDQQDPEPPQIKEEQEELCLIQRPVGADGEDCGGSGSDRKLDPDWDPHPESDAEDSDFPEPESFRDLKDSFKRRLLTAVRKDLFGHLERKISEYEKEIDRNRKLLDLVSTSDSKRPGSVCPADVQQVLETKEEVPPEQQEWSSRLDQQEPEPPLQQLLVTKEEDQQDPEPPHIKEEQEELCLIQRPVGADGEDCGGSGSDRKLDPDWDPHPESDAEDSDFPEPENTSVLVNPPSLTRVRLRRTEKQSLQPAAQLNTWKQKLMERTVEDQDQTGTL</sequence>
<feature type="compositionally biased region" description="Basic and acidic residues" evidence="1">
    <location>
        <begin position="54"/>
        <end position="68"/>
    </location>
</feature>